<organism evidence="1">
    <name type="scientific">Angiostrongylus costaricensis</name>
    <name type="common">Nematode worm</name>
    <dbReference type="NCBI Taxonomy" id="334426"/>
    <lineage>
        <taxon>Eukaryota</taxon>
        <taxon>Metazoa</taxon>
        <taxon>Ecdysozoa</taxon>
        <taxon>Nematoda</taxon>
        <taxon>Chromadorea</taxon>
        <taxon>Rhabditida</taxon>
        <taxon>Rhabditina</taxon>
        <taxon>Rhabditomorpha</taxon>
        <taxon>Strongyloidea</taxon>
        <taxon>Metastrongylidae</taxon>
        <taxon>Angiostrongylus</taxon>
    </lineage>
</organism>
<dbReference type="InterPro" id="IPR038459">
    <property type="entry name" value="MT_TRM10-typ_sf"/>
</dbReference>
<dbReference type="AlphaFoldDB" id="A0A0R3PGB3"/>
<sequence>LHETDDGEFVSVVSFNFKLLRDYPFRQIQALHDSNWTSRIPFAISLANFRPDGQLAEIVKIFRHLFFHYGPSSLATSFSAHPFAPTLTARSVLEACGVKNVMYISWRATRFIPETPPSNIRAVVVCASNDFQPWSSSVSAAQKEGINAYRLPIERYIRPTEKRKFFSLRETSSILRSYFCGDNLDTVISKVIGSLPNKSHHYSDSTERDLLQVAFYPIARCFVTASF</sequence>
<protein>
    <submittedName>
        <fullName evidence="1">Cyanocobalamin reductase (cyanide-eliminating)</fullName>
    </submittedName>
</protein>
<reference evidence="1" key="1">
    <citation type="submission" date="2017-02" db="UniProtKB">
        <authorList>
            <consortium name="WormBaseParasite"/>
        </authorList>
    </citation>
    <scope>IDENTIFICATION</scope>
</reference>
<dbReference type="WBParaSite" id="ACOC_0000329701-mRNA-1">
    <property type="protein sequence ID" value="ACOC_0000329701-mRNA-1"/>
    <property type="gene ID" value="ACOC_0000329701"/>
</dbReference>
<dbReference type="Gene3D" id="3.40.1280.30">
    <property type="match status" value="1"/>
</dbReference>
<proteinExistence type="predicted"/>
<accession>A0A0R3PGB3</accession>
<evidence type="ECO:0000313" key="1">
    <source>
        <dbReference type="WBParaSite" id="ACOC_0000329701-mRNA-1"/>
    </source>
</evidence>
<name>A0A0R3PGB3_ANGCS</name>